<name>A0A6P3AED9_BURL3</name>
<feature type="signal peptide" evidence="1">
    <location>
        <begin position="1"/>
        <end position="20"/>
    </location>
</feature>
<dbReference type="AlphaFoldDB" id="A0A6P3AED9"/>
<protein>
    <submittedName>
        <fullName evidence="2">Outer membrane protein</fullName>
    </submittedName>
</protein>
<dbReference type="EMBL" id="CABVQH010000046">
    <property type="protein sequence ID" value="VWD45390.1"/>
    <property type="molecule type" value="Genomic_DNA"/>
</dbReference>
<dbReference type="Proteomes" id="UP000494260">
    <property type="component" value="Unassembled WGS sequence"/>
</dbReference>
<evidence type="ECO:0000313" key="3">
    <source>
        <dbReference type="Proteomes" id="UP000494260"/>
    </source>
</evidence>
<evidence type="ECO:0000313" key="2">
    <source>
        <dbReference type="EMBL" id="VWD45390.1"/>
    </source>
</evidence>
<keyword evidence="1" id="KW-0732">Signal</keyword>
<organism evidence="2 3">
    <name type="scientific">Burkholderia lata (strain ATCC 17760 / DSM 23089 / LMG 22485 / NCIMB 9086 / R18194 / 383)</name>
    <dbReference type="NCBI Taxonomy" id="482957"/>
    <lineage>
        <taxon>Bacteria</taxon>
        <taxon>Pseudomonadati</taxon>
        <taxon>Pseudomonadota</taxon>
        <taxon>Betaproteobacteria</taxon>
        <taxon>Burkholderiales</taxon>
        <taxon>Burkholderiaceae</taxon>
        <taxon>Burkholderia</taxon>
        <taxon>Burkholderia cepacia complex</taxon>
    </lineage>
</organism>
<proteinExistence type="predicted"/>
<evidence type="ECO:0000256" key="1">
    <source>
        <dbReference type="SAM" id="SignalP"/>
    </source>
</evidence>
<gene>
    <name evidence="2" type="ORF">BLA18109_07713</name>
</gene>
<reference evidence="2 3" key="1">
    <citation type="submission" date="2019-09" db="EMBL/GenBank/DDBJ databases">
        <authorList>
            <person name="Depoorter E."/>
        </authorList>
    </citation>
    <scope>NUCLEOTIDE SEQUENCE [LARGE SCALE GENOMIC DNA]</scope>
    <source>
        <strain evidence="2">R-18109</strain>
    </source>
</reference>
<dbReference type="RefSeq" id="WP_174955117.1">
    <property type="nucleotide sequence ID" value="NZ_CABVQH010000046.1"/>
</dbReference>
<sequence length="135" mass="13685">MRNKLITAALVAMIPLMCDAATSVVIDAKANCLSSYVGAVSGGTSARLALAQGRYAVSLTSNTMSCNGGMLGGGCNIDTAIIQGGFGSIRWGGAVTARPTVVEIGGGVVNVYAYVSDDRCSDNTGQATLLFEPTN</sequence>
<feature type="chain" id="PRO_5026743852" evidence="1">
    <location>
        <begin position="21"/>
        <end position="135"/>
    </location>
</feature>
<accession>A0A6P3AED9</accession>